<keyword evidence="4" id="KW-0804">Transcription</keyword>
<feature type="domain" description="HTH lysR-type" evidence="5">
    <location>
        <begin position="3"/>
        <end position="61"/>
    </location>
</feature>
<reference evidence="7" key="1">
    <citation type="journal article" date="2019" name="Int. J. Syst. Evol. Microbiol.">
        <title>The Global Catalogue of Microorganisms (GCM) 10K type strain sequencing project: providing services to taxonomists for standard genome sequencing and annotation.</title>
        <authorList>
            <consortium name="The Broad Institute Genomics Platform"/>
            <consortium name="The Broad Institute Genome Sequencing Center for Infectious Disease"/>
            <person name="Wu L."/>
            <person name="Ma J."/>
        </authorList>
    </citation>
    <scope>NUCLEOTIDE SEQUENCE [LARGE SCALE GENOMIC DNA]</scope>
    <source>
        <strain evidence="7">JCM 16365</strain>
    </source>
</reference>
<sequence>MAVSLAQFRALVAVNDHGGFAAAADELGITQSAVSHAVAALEAELGAVLVVRKPVFALTATGVEVLPHARSALASADALVSAATEAGDRAGTVRLAAPSTVCFGLLPGLLSGWKSAFPSITVRVFEGDDPELVAWLEDGTVDAAILVNPEHPHPDAVTVDRDDYRAVVRNDHPLADAERIEVADLLDDSVLVSGGGCGPEVTAMFRRHDPRFRPAQRVYDNAALLNFVAAGLGITVFPSIGSGMLAPGTRMLPLNPPIERALVFSGPSHRPWNPLVQALRNTLSPAAATGQSET</sequence>
<accession>A0ABP6BSY6</accession>
<dbReference type="PANTHER" id="PTHR30346">
    <property type="entry name" value="TRANSCRIPTIONAL DUAL REGULATOR HCAR-RELATED"/>
    <property type="match status" value="1"/>
</dbReference>
<dbReference type="SUPFAM" id="SSF46785">
    <property type="entry name" value="Winged helix' DNA-binding domain"/>
    <property type="match status" value="1"/>
</dbReference>
<evidence type="ECO:0000256" key="1">
    <source>
        <dbReference type="ARBA" id="ARBA00009437"/>
    </source>
</evidence>
<evidence type="ECO:0000313" key="7">
    <source>
        <dbReference type="Proteomes" id="UP001500274"/>
    </source>
</evidence>
<dbReference type="PROSITE" id="PS50931">
    <property type="entry name" value="HTH_LYSR"/>
    <property type="match status" value="1"/>
</dbReference>
<dbReference type="Pfam" id="PF00126">
    <property type="entry name" value="HTH_1"/>
    <property type="match status" value="1"/>
</dbReference>
<comment type="caution">
    <text evidence="6">The sequence shown here is derived from an EMBL/GenBank/DDBJ whole genome shotgun (WGS) entry which is preliminary data.</text>
</comment>
<keyword evidence="3" id="KW-0238">DNA-binding</keyword>
<evidence type="ECO:0000313" key="6">
    <source>
        <dbReference type="EMBL" id="GAA2583891.1"/>
    </source>
</evidence>
<dbReference type="Proteomes" id="UP001500274">
    <property type="component" value="Unassembled WGS sequence"/>
</dbReference>
<gene>
    <name evidence="6" type="ORF">GCM10009862_23760</name>
</gene>
<keyword evidence="7" id="KW-1185">Reference proteome</keyword>
<comment type="similarity">
    <text evidence="1">Belongs to the LysR transcriptional regulatory family.</text>
</comment>
<dbReference type="InterPro" id="IPR036388">
    <property type="entry name" value="WH-like_DNA-bd_sf"/>
</dbReference>
<evidence type="ECO:0000256" key="2">
    <source>
        <dbReference type="ARBA" id="ARBA00023015"/>
    </source>
</evidence>
<name>A0ABP6BSY6_9MICO</name>
<evidence type="ECO:0000259" key="5">
    <source>
        <dbReference type="PROSITE" id="PS50931"/>
    </source>
</evidence>
<dbReference type="Gene3D" id="1.10.10.10">
    <property type="entry name" value="Winged helix-like DNA-binding domain superfamily/Winged helix DNA-binding domain"/>
    <property type="match status" value="1"/>
</dbReference>
<evidence type="ECO:0000256" key="3">
    <source>
        <dbReference type="ARBA" id="ARBA00023125"/>
    </source>
</evidence>
<dbReference type="PANTHER" id="PTHR30346:SF29">
    <property type="entry name" value="LYSR SUBSTRATE-BINDING"/>
    <property type="match status" value="1"/>
</dbReference>
<keyword evidence="2" id="KW-0805">Transcription regulation</keyword>
<dbReference type="InterPro" id="IPR036390">
    <property type="entry name" value="WH_DNA-bd_sf"/>
</dbReference>
<dbReference type="InterPro" id="IPR005119">
    <property type="entry name" value="LysR_subst-bd"/>
</dbReference>
<proteinExistence type="inferred from homology"/>
<dbReference type="Pfam" id="PF03466">
    <property type="entry name" value="LysR_substrate"/>
    <property type="match status" value="1"/>
</dbReference>
<dbReference type="CDD" id="cd05466">
    <property type="entry name" value="PBP2_LTTR_substrate"/>
    <property type="match status" value="1"/>
</dbReference>
<protein>
    <submittedName>
        <fullName evidence="6">LysR family transcriptional regulator</fullName>
    </submittedName>
</protein>
<dbReference type="InterPro" id="IPR000847">
    <property type="entry name" value="LysR_HTH_N"/>
</dbReference>
<organism evidence="6 7">
    <name type="scientific">Microbacterium binotii</name>
    <dbReference type="NCBI Taxonomy" id="462710"/>
    <lineage>
        <taxon>Bacteria</taxon>
        <taxon>Bacillati</taxon>
        <taxon>Actinomycetota</taxon>
        <taxon>Actinomycetes</taxon>
        <taxon>Micrococcales</taxon>
        <taxon>Microbacteriaceae</taxon>
        <taxon>Microbacterium</taxon>
    </lineage>
</organism>
<dbReference type="Gene3D" id="3.40.190.10">
    <property type="entry name" value="Periplasmic binding protein-like II"/>
    <property type="match status" value="2"/>
</dbReference>
<dbReference type="PRINTS" id="PR00039">
    <property type="entry name" value="HTHLYSR"/>
</dbReference>
<evidence type="ECO:0000256" key="4">
    <source>
        <dbReference type="ARBA" id="ARBA00023163"/>
    </source>
</evidence>
<dbReference type="SUPFAM" id="SSF53850">
    <property type="entry name" value="Periplasmic binding protein-like II"/>
    <property type="match status" value="1"/>
</dbReference>
<dbReference type="EMBL" id="BAAARI010000015">
    <property type="protein sequence ID" value="GAA2583891.1"/>
    <property type="molecule type" value="Genomic_DNA"/>
</dbReference>
<dbReference type="RefSeq" id="WP_344229767.1">
    <property type="nucleotide sequence ID" value="NZ_BAAARI010000015.1"/>
</dbReference>